<reference evidence="1" key="1">
    <citation type="submission" date="2018-08" db="EMBL/GenBank/DDBJ databases">
        <authorList>
            <consortium name="GenomeTrakr network: Whole genome sequencing for foodborne pathogen traceback"/>
        </authorList>
    </citation>
    <scope>NUCLEOTIDE SEQUENCE [LARGE SCALE GENOMIC DNA]</scope>
    <source>
        <strain evidence="1">FMA0132</strain>
    </source>
</reference>
<accession>A0A6C8Y6E0</accession>
<dbReference type="AlphaFoldDB" id="A0A6C8Y6E0"/>
<name>A0A6C8Y6E0_SALDZ</name>
<dbReference type="EMBL" id="RSHK01000035">
    <property type="protein sequence ID" value="MIE72463.1"/>
    <property type="molecule type" value="Genomic_DNA"/>
</dbReference>
<sequence length="113" mass="12995">MGVECYITRAEFLADNEDAQITADEWLNYINDDDELSGNTINGDYHALWPGHSLYEELWPGWSTGNIYTKWPDTGLYRKMLGIARPLNARVMEDDGTIYSDDSQWEYESSTNS</sequence>
<gene>
    <name evidence="1" type="ORF">EL06_24475</name>
</gene>
<evidence type="ECO:0000313" key="1">
    <source>
        <dbReference type="EMBL" id="MIE72463.1"/>
    </source>
</evidence>
<comment type="caution">
    <text evidence="1">The sequence shown here is derived from an EMBL/GenBank/DDBJ whole genome shotgun (WGS) entry which is preliminary data.</text>
</comment>
<organism evidence="1">
    <name type="scientific">Salmonella diarizonae</name>
    <dbReference type="NCBI Taxonomy" id="59204"/>
    <lineage>
        <taxon>Bacteria</taxon>
        <taxon>Pseudomonadati</taxon>
        <taxon>Pseudomonadota</taxon>
        <taxon>Gammaproteobacteria</taxon>
        <taxon>Enterobacterales</taxon>
        <taxon>Enterobacteriaceae</taxon>
        <taxon>Salmonella</taxon>
    </lineage>
</organism>
<proteinExistence type="predicted"/>
<dbReference type="Proteomes" id="UP000885362">
    <property type="component" value="Unassembled WGS sequence"/>
</dbReference>
<protein>
    <submittedName>
        <fullName evidence="1">Uncharacterized protein</fullName>
    </submittedName>
</protein>